<dbReference type="STRING" id="246786.GS18_0205340"/>
<keyword evidence="2" id="KW-1185">Reference proteome</keyword>
<comment type="caution">
    <text evidence="1">The sequence shown here is derived from an EMBL/GenBank/DDBJ whole genome shotgun (WGS) entry which is preliminary data.</text>
</comment>
<proteinExistence type="predicted"/>
<dbReference type="RefSeq" id="WP_029565664.1">
    <property type="nucleotide sequence ID" value="NZ_CANLZQ010000006.1"/>
</dbReference>
<reference evidence="1 2" key="1">
    <citation type="journal article" date="2005" name="Int. J. Syst. Evol. Microbiol.">
        <title>Bacillus cibi sp. nov., isolated from jeotgal, a traditional Korean fermented seafood.</title>
        <authorList>
            <person name="Yoon J.H."/>
            <person name="Lee C.H."/>
            <person name="Oh T.K."/>
        </authorList>
    </citation>
    <scope>NUCLEOTIDE SEQUENCE [LARGE SCALE GENOMIC DNA]</scope>
    <source>
        <strain evidence="1 2">DSM 16189</strain>
    </source>
</reference>
<dbReference type="Gene3D" id="3.30.310.250">
    <property type="entry name" value="Sporulation inhibitor of replication protein SirA"/>
    <property type="match status" value="1"/>
</dbReference>
<dbReference type="InterPro" id="IPR038449">
    <property type="entry name" value="SirA_sf"/>
</dbReference>
<accession>A0A084H438</accession>
<evidence type="ECO:0000313" key="2">
    <source>
        <dbReference type="Proteomes" id="UP000028549"/>
    </source>
</evidence>
<protein>
    <recommendedName>
        <fullName evidence="3">Sporulation inhibitor of replication protein SirA</fullName>
    </recommendedName>
</protein>
<name>A0A084H438_METID</name>
<dbReference type="AlphaFoldDB" id="A0A084H438"/>
<dbReference type="InterPro" id="IPR019683">
    <property type="entry name" value="SirA"/>
</dbReference>
<dbReference type="Proteomes" id="UP000028549">
    <property type="component" value="Unassembled WGS sequence"/>
</dbReference>
<sequence>MRHYTVYLIEEEFANHFFGREVKLFQLFQEFMRTSPEQPEFIHLKKQITYITRQIPKDYIDDMISSSLNGRYNYAYSQNRHHIESESMQGGAILETGDRSVTVTSEGSFDMEVIFFEVLRKADSCFLAMDFEEKRHGWLKPIKERKFV</sequence>
<evidence type="ECO:0008006" key="3">
    <source>
        <dbReference type="Google" id="ProtNLM"/>
    </source>
</evidence>
<dbReference type="Pfam" id="PF10747">
    <property type="entry name" value="SirA"/>
    <property type="match status" value="1"/>
</dbReference>
<dbReference type="OrthoDB" id="2736584at2"/>
<organism evidence="1 2">
    <name type="scientific">Metabacillus indicus</name>
    <name type="common">Bacillus indicus</name>
    <dbReference type="NCBI Taxonomy" id="246786"/>
    <lineage>
        <taxon>Bacteria</taxon>
        <taxon>Bacillati</taxon>
        <taxon>Bacillota</taxon>
        <taxon>Bacilli</taxon>
        <taxon>Bacillales</taxon>
        <taxon>Bacillaceae</taxon>
        <taxon>Metabacillus</taxon>
    </lineage>
</organism>
<evidence type="ECO:0000313" key="1">
    <source>
        <dbReference type="EMBL" id="KEZ54350.1"/>
    </source>
</evidence>
<dbReference type="EMBL" id="JNVC02000001">
    <property type="protein sequence ID" value="KEZ54350.1"/>
    <property type="molecule type" value="Genomic_DNA"/>
</dbReference>
<gene>
    <name evidence="1" type="ORF">GS18_0205340</name>
</gene>